<evidence type="ECO:0000259" key="4">
    <source>
        <dbReference type="PROSITE" id="PS50987"/>
    </source>
</evidence>
<dbReference type="CDD" id="cd00090">
    <property type="entry name" value="HTH_ARSR"/>
    <property type="match status" value="1"/>
</dbReference>
<dbReference type="AlphaFoldDB" id="A0A9X3A699"/>
<accession>A0A9X3A699</accession>
<organism evidence="5 6">
    <name type="scientific">Umezawaea endophytica</name>
    <dbReference type="NCBI Taxonomy" id="1654476"/>
    <lineage>
        <taxon>Bacteria</taxon>
        <taxon>Bacillati</taxon>
        <taxon>Actinomycetota</taxon>
        <taxon>Actinomycetes</taxon>
        <taxon>Pseudonocardiales</taxon>
        <taxon>Pseudonocardiaceae</taxon>
        <taxon>Umezawaea</taxon>
    </lineage>
</organism>
<dbReference type="InterPro" id="IPR036390">
    <property type="entry name" value="WH_DNA-bd_sf"/>
</dbReference>
<evidence type="ECO:0000313" key="5">
    <source>
        <dbReference type="EMBL" id="MCS7484589.1"/>
    </source>
</evidence>
<dbReference type="EMBL" id="JANYMP010000049">
    <property type="protein sequence ID" value="MCS7484589.1"/>
    <property type="molecule type" value="Genomic_DNA"/>
</dbReference>
<sequence>MVSTGLDTAEQAVPAAADERDPAVAARMFKALADPIRVRLLGLVRQSPNGESCFCDLADDFNMPQSSLSHHIKALVSAGVLRRERRGTWSWYSIDHAVMDMMESLLRPGGPLRDIPGTATGTSSRCD</sequence>
<reference evidence="5" key="1">
    <citation type="submission" date="2022-08" db="EMBL/GenBank/DDBJ databases">
        <authorList>
            <person name="Tistechok S."/>
            <person name="Samborskyy M."/>
            <person name="Roman I."/>
        </authorList>
    </citation>
    <scope>NUCLEOTIDE SEQUENCE</scope>
    <source>
        <strain evidence="5">DSM 103496</strain>
    </source>
</reference>
<dbReference type="GO" id="GO:0003677">
    <property type="term" value="F:DNA binding"/>
    <property type="evidence" value="ECO:0007669"/>
    <property type="project" value="UniProtKB-KW"/>
</dbReference>
<dbReference type="InterPro" id="IPR036388">
    <property type="entry name" value="WH-like_DNA-bd_sf"/>
</dbReference>
<name>A0A9X3A699_9PSEU</name>
<evidence type="ECO:0000256" key="2">
    <source>
        <dbReference type="ARBA" id="ARBA00023125"/>
    </source>
</evidence>
<dbReference type="SUPFAM" id="SSF46785">
    <property type="entry name" value="Winged helix' DNA-binding domain"/>
    <property type="match status" value="1"/>
</dbReference>
<dbReference type="PANTHER" id="PTHR33154">
    <property type="entry name" value="TRANSCRIPTIONAL REGULATOR, ARSR FAMILY"/>
    <property type="match status" value="1"/>
</dbReference>
<dbReference type="PROSITE" id="PS50987">
    <property type="entry name" value="HTH_ARSR_2"/>
    <property type="match status" value="1"/>
</dbReference>
<proteinExistence type="predicted"/>
<dbReference type="InterPro" id="IPR051081">
    <property type="entry name" value="HTH_MetalResp_TranReg"/>
</dbReference>
<gene>
    <name evidence="5" type="ORF">NZH93_47835</name>
</gene>
<evidence type="ECO:0000256" key="1">
    <source>
        <dbReference type="ARBA" id="ARBA00023015"/>
    </source>
</evidence>
<dbReference type="InterPro" id="IPR011991">
    <property type="entry name" value="ArsR-like_HTH"/>
</dbReference>
<feature type="domain" description="HTH arsR-type" evidence="4">
    <location>
        <begin position="17"/>
        <end position="113"/>
    </location>
</feature>
<dbReference type="Gene3D" id="1.10.10.10">
    <property type="entry name" value="Winged helix-like DNA-binding domain superfamily/Winged helix DNA-binding domain"/>
    <property type="match status" value="1"/>
</dbReference>
<dbReference type="Pfam" id="PF01022">
    <property type="entry name" value="HTH_5"/>
    <property type="match status" value="1"/>
</dbReference>
<dbReference type="SMART" id="SM00418">
    <property type="entry name" value="HTH_ARSR"/>
    <property type="match status" value="1"/>
</dbReference>
<keyword evidence="3" id="KW-0804">Transcription</keyword>
<dbReference type="NCBIfam" id="NF033788">
    <property type="entry name" value="HTH_metalloreg"/>
    <property type="match status" value="1"/>
</dbReference>
<keyword evidence="2" id="KW-0238">DNA-binding</keyword>
<protein>
    <submittedName>
        <fullName evidence="5">Metalloregulator ArsR/SmtB family transcription factor</fullName>
    </submittedName>
</protein>
<dbReference type="PRINTS" id="PR00778">
    <property type="entry name" value="HTHARSR"/>
</dbReference>
<dbReference type="GO" id="GO:0003700">
    <property type="term" value="F:DNA-binding transcription factor activity"/>
    <property type="evidence" value="ECO:0007669"/>
    <property type="project" value="InterPro"/>
</dbReference>
<keyword evidence="1" id="KW-0805">Transcription regulation</keyword>
<evidence type="ECO:0000256" key="3">
    <source>
        <dbReference type="ARBA" id="ARBA00023163"/>
    </source>
</evidence>
<dbReference type="Proteomes" id="UP001141259">
    <property type="component" value="Unassembled WGS sequence"/>
</dbReference>
<dbReference type="PANTHER" id="PTHR33154:SF18">
    <property type="entry name" value="ARSENICAL RESISTANCE OPERON REPRESSOR"/>
    <property type="match status" value="1"/>
</dbReference>
<dbReference type="RefSeq" id="WP_259630035.1">
    <property type="nucleotide sequence ID" value="NZ_JANYMP010000049.1"/>
</dbReference>
<dbReference type="InterPro" id="IPR001845">
    <property type="entry name" value="HTH_ArsR_DNA-bd_dom"/>
</dbReference>
<evidence type="ECO:0000313" key="6">
    <source>
        <dbReference type="Proteomes" id="UP001141259"/>
    </source>
</evidence>
<keyword evidence="6" id="KW-1185">Reference proteome</keyword>
<comment type="caution">
    <text evidence="5">The sequence shown here is derived from an EMBL/GenBank/DDBJ whole genome shotgun (WGS) entry which is preliminary data.</text>
</comment>